<gene>
    <name evidence="1" type="ORF">SAMN00808754_2558</name>
</gene>
<sequence length="183" mass="21501">MERKVFVKVFGIVCFITEGEWVERKSQGRPGNANWKCWRILCSAELLKRGIIAALAPRNAPSFDVLATHDGRTVKIRVKTKSEENPGWHFLAKKDGKVFRDISQDDDFVILVNLSMDVKNLEFYIIPTNEVNTWLEEDFKRWVESPGKNGRPHDPNNKVRKLNVVEYQERLRKYLNNWDILWQ</sequence>
<dbReference type="InterPro" id="IPR011856">
    <property type="entry name" value="tRNA_endonuc-like_dom_sf"/>
</dbReference>
<dbReference type="AlphaFoldDB" id="A0A1W1VZX4"/>
<dbReference type="Gene3D" id="3.40.1350.10">
    <property type="match status" value="1"/>
</dbReference>
<evidence type="ECO:0008006" key="3">
    <source>
        <dbReference type="Google" id="ProtNLM"/>
    </source>
</evidence>
<dbReference type="STRING" id="698762.SAMN00808754_2558"/>
<organism evidence="1 2">
    <name type="scientific">Thermanaeromonas toyohensis ToBE</name>
    <dbReference type="NCBI Taxonomy" id="698762"/>
    <lineage>
        <taxon>Bacteria</taxon>
        <taxon>Bacillati</taxon>
        <taxon>Bacillota</taxon>
        <taxon>Clostridia</taxon>
        <taxon>Neomoorellales</taxon>
        <taxon>Neomoorellaceae</taxon>
        <taxon>Thermanaeromonas</taxon>
    </lineage>
</organism>
<dbReference type="RefSeq" id="WP_084666186.1">
    <property type="nucleotide sequence ID" value="NZ_LT838272.1"/>
</dbReference>
<dbReference type="EMBL" id="LT838272">
    <property type="protein sequence ID" value="SMB98810.1"/>
    <property type="molecule type" value="Genomic_DNA"/>
</dbReference>
<dbReference type="Proteomes" id="UP000192569">
    <property type="component" value="Chromosome I"/>
</dbReference>
<keyword evidence="2" id="KW-1185">Reference proteome</keyword>
<evidence type="ECO:0000313" key="1">
    <source>
        <dbReference type="EMBL" id="SMB98810.1"/>
    </source>
</evidence>
<dbReference type="OrthoDB" id="7594452at2"/>
<name>A0A1W1VZX4_9FIRM</name>
<accession>A0A1W1VZX4</accession>
<dbReference type="GO" id="GO:0003676">
    <property type="term" value="F:nucleic acid binding"/>
    <property type="evidence" value="ECO:0007669"/>
    <property type="project" value="InterPro"/>
</dbReference>
<reference evidence="1 2" key="1">
    <citation type="submission" date="2017-04" db="EMBL/GenBank/DDBJ databases">
        <authorList>
            <person name="Afonso C.L."/>
            <person name="Miller P.J."/>
            <person name="Scott M.A."/>
            <person name="Spackman E."/>
            <person name="Goraichik I."/>
            <person name="Dimitrov K.M."/>
            <person name="Suarez D.L."/>
            <person name="Swayne D.E."/>
        </authorList>
    </citation>
    <scope>NUCLEOTIDE SEQUENCE [LARGE SCALE GENOMIC DNA]</scope>
    <source>
        <strain evidence="1 2">ToBE</strain>
    </source>
</reference>
<evidence type="ECO:0000313" key="2">
    <source>
        <dbReference type="Proteomes" id="UP000192569"/>
    </source>
</evidence>
<proteinExistence type="predicted"/>
<protein>
    <recommendedName>
        <fullName evidence="3">PD(D/E)XK endonuclease domain-containing protein</fullName>
    </recommendedName>
</protein>